<keyword evidence="2" id="KW-1185">Reference proteome</keyword>
<organism evidence="1 2">
    <name type="scientific">Acetomicrobium hydrogeniformans ATCC BAA-1850</name>
    <dbReference type="NCBI Taxonomy" id="592015"/>
    <lineage>
        <taxon>Bacteria</taxon>
        <taxon>Thermotogati</taxon>
        <taxon>Synergistota</taxon>
        <taxon>Synergistia</taxon>
        <taxon>Synergistales</taxon>
        <taxon>Acetomicrobiaceae</taxon>
        <taxon>Acetomicrobium</taxon>
    </lineage>
</organism>
<reference evidence="2" key="1">
    <citation type="submission" date="2012-09" db="EMBL/GenBank/DDBJ databases">
        <authorList>
            <person name="Weinstock G."/>
            <person name="Sodergren E."/>
            <person name="Clifton S."/>
            <person name="Fulton L."/>
            <person name="Fulton B."/>
            <person name="Courtney L."/>
            <person name="Fronick C."/>
            <person name="Harrison M."/>
            <person name="Strong C."/>
            <person name="Farmer C."/>
            <person name="Delehaunty K."/>
            <person name="Markovic C."/>
            <person name="Hall O."/>
            <person name="Minx P."/>
            <person name="Tomlinson C."/>
            <person name="Mitreva M."/>
            <person name="Nelson J."/>
            <person name="Hou S."/>
            <person name="Wollam A."/>
            <person name="Pepin K.H."/>
            <person name="Johnson M."/>
            <person name="Bhonagiri V."/>
            <person name="Nash W.E."/>
            <person name="Suruliraj S."/>
            <person name="Warren W."/>
            <person name="Chinwalla A."/>
            <person name="Mardis E.R."/>
            <person name="Wilson R.K."/>
        </authorList>
    </citation>
    <scope>NUCLEOTIDE SEQUENCE [LARGE SCALE GENOMIC DNA]</scope>
    <source>
        <strain evidence="2">OS1</strain>
    </source>
</reference>
<dbReference type="OrthoDB" id="9769886at2"/>
<dbReference type="Pfam" id="PF02504">
    <property type="entry name" value="FA_synthesis"/>
    <property type="match status" value="1"/>
</dbReference>
<dbReference type="InterPro" id="IPR003664">
    <property type="entry name" value="FA_synthesis"/>
</dbReference>
<dbReference type="GO" id="GO:0016747">
    <property type="term" value="F:acyltransferase activity, transferring groups other than amino-acyl groups"/>
    <property type="evidence" value="ECO:0007669"/>
    <property type="project" value="InterPro"/>
</dbReference>
<dbReference type="RefSeq" id="WP_009201558.1">
    <property type="nucleotide sequence ID" value="NZ_ACJX03000001.1"/>
</dbReference>
<dbReference type="GO" id="GO:0006633">
    <property type="term" value="P:fatty acid biosynthetic process"/>
    <property type="evidence" value="ECO:0007669"/>
    <property type="project" value="InterPro"/>
</dbReference>
<evidence type="ECO:0000313" key="2">
    <source>
        <dbReference type="Proteomes" id="UP000005273"/>
    </source>
</evidence>
<dbReference type="EMBL" id="ACJX03000001">
    <property type="protein sequence ID" value="KRT35739.1"/>
    <property type="molecule type" value="Genomic_DNA"/>
</dbReference>
<dbReference type="STRING" id="592015.HMPREF1705_02987"/>
<accession>A0A0T5XBJ5</accession>
<gene>
    <name evidence="1" type="ORF">HMPREF1705_02987</name>
</gene>
<dbReference type="AlphaFoldDB" id="A0A0T5XBJ5"/>
<sequence length="385" mass="40469">MSDVNLKKLIGEALIEIVDAAKGGGKFVPIGLMSSGSELGSEEMALGGRLAQQQYPFIKVVMIGPRVEGFDDLEWIETDDCEADIQNAMEKALKEGRIKGAVALHYPFPLGVATVGMIHAPAKGKPLIISTSTGTSSANRVEAMVLNAIYGVAVAKARGIKKPEVGILNVDGAQMVYRSLRKLAEGGYDITFGSSVRSDGGPILRGNDLIAGSVDVCVTDTLTGNVLVKIFSAYNTGGNYEALGWGYGPSVGEGWGYVVSIISRASGAHVIANAIYFTAEVSLAGLPSLVRGELERARNAGLESILAQLESKGEGGKSRVEPPKPEPTDEEIHGIDVLTIEDAVKTLWASGIYAESAMGCTGPVVKVPSRFLDKAKEVLAEGGYL</sequence>
<dbReference type="NCBIfam" id="NF040747">
    <property type="entry name" value="reduct_C_alpha"/>
    <property type="match status" value="1"/>
</dbReference>
<name>A0A0T5XBJ5_9BACT</name>
<comment type="caution">
    <text evidence="1">The sequence shown here is derived from an EMBL/GenBank/DDBJ whole genome shotgun (WGS) entry which is preliminary data.</text>
</comment>
<dbReference type="eggNOG" id="COG0416">
    <property type="taxonomic scope" value="Bacteria"/>
</dbReference>
<protein>
    <submittedName>
        <fullName evidence="1">Fatty acid/phospholipid synthesis protein PlsX</fullName>
    </submittedName>
</protein>
<dbReference type="Gene3D" id="3.40.718.10">
    <property type="entry name" value="Isopropylmalate Dehydrogenase"/>
    <property type="match status" value="1"/>
</dbReference>
<proteinExistence type="predicted"/>
<dbReference type="SUPFAM" id="SSF53659">
    <property type="entry name" value="Isocitrate/Isopropylmalate dehydrogenase-like"/>
    <property type="match status" value="1"/>
</dbReference>
<dbReference type="Proteomes" id="UP000005273">
    <property type="component" value="Unassembled WGS sequence"/>
</dbReference>
<evidence type="ECO:0000313" key="1">
    <source>
        <dbReference type="EMBL" id="KRT35739.1"/>
    </source>
</evidence>